<protein>
    <submittedName>
        <fullName evidence="1">14662_t:CDS:1</fullName>
    </submittedName>
</protein>
<name>A0ACA9K5I8_9GLOM</name>
<evidence type="ECO:0000313" key="2">
    <source>
        <dbReference type="Proteomes" id="UP000789366"/>
    </source>
</evidence>
<gene>
    <name evidence="1" type="ORF">SPELUC_LOCUS907</name>
</gene>
<proteinExistence type="predicted"/>
<accession>A0ACA9K5I8</accession>
<evidence type="ECO:0000313" key="1">
    <source>
        <dbReference type="EMBL" id="CAG8453250.1"/>
    </source>
</evidence>
<dbReference type="Proteomes" id="UP000789366">
    <property type="component" value="Unassembled WGS sequence"/>
</dbReference>
<comment type="caution">
    <text evidence="1">The sequence shown here is derived from an EMBL/GenBank/DDBJ whole genome shotgun (WGS) entry which is preliminary data.</text>
</comment>
<sequence>MLEIVEFKCDSNNTELCGKVRDAFEVAGLIISKVFKFHAPILVNASFIDFCNNFNVCGKSQDDVPIGGSKPSRYILMKDDDGIERLYPQALVKQYKVKTCPQFAPYDIKADFNSAANWWFKSDGQPIQGKQRDFIEIILHEYFHGLGFKSNWDDWSNSQALYPLPTFRPDPQNSSLLIFDGFRETVFDRYIILLPCGQHISKFNAQLNLFAGGPGAKFQNRSDFDLQFRNSTQYNQIAKKMFNISQTAKSLGFLPHHKKSKKSKKSKKIAKKAVILETSLIPYIRGSSISHVDFKTYINTSDFLMRYSNNWLDTLDGCVAKGGNFSGGPIGPLLRSIMETLGYTTAHYPNPYKPTFVNNTRGYLSADSNSIITPFS</sequence>
<reference evidence="1" key="1">
    <citation type="submission" date="2021-06" db="EMBL/GenBank/DDBJ databases">
        <authorList>
            <person name="Kallberg Y."/>
            <person name="Tangrot J."/>
            <person name="Rosling A."/>
        </authorList>
    </citation>
    <scope>NUCLEOTIDE SEQUENCE</scope>
    <source>
        <strain evidence="1">28 12/20/2015</strain>
    </source>
</reference>
<organism evidence="1 2">
    <name type="scientific">Cetraspora pellucida</name>
    <dbReference type="NCBI Taxonomy" id="1433469"/>
    <lineage>
        <taxon>Eukaryota</taxon>
        <taxon>Fungi</taxon>
        <taxon>Fungi incertae sedis</taxon>
        <taxon>Mucoromycota</taxon>
        <taxon>Glomeromycotina</taxon>
        <taxon>Glomeromycetes</taxon>
        <taxon>Diversisporales</taxon>
        <taxon>Gigasporaceae</taxon>
        <taxon>Cetraspora</taxon>
    </lineage>
</organism>
<keyword evidence="2" id="KW-1185">Reference proteome</keyword>
<dbReference type="EMBL" id="CAJVPW010000415">
    <property type="protein sequence ID" value="CAG8453250.1"/>
    <property type="molecule type" value="Genomic_DNA"/>
</dbReference>